<dbReference type="Pfam" id="PF00172">
    <property type="entry name" value="Zn_clus"/>
    <property type="match status" value="1"/>
</dbReference>
<evidence type="ECO:0000256" key="4">
    <source>
        <dbReference type="ARBA" id="ARBA00023242"/>
    </source>
</evidence>
<dbReference type="Proteomes" id="UP001285441">
    <property type="component" value="Unassembled WGS sequence"/>
</dbReference>
<feature type="domain" description="Zn(2)-C6 fungal-type" evidence="6">
    <location>
        <begin position="24"/>
        <end position="57"/>
    </location>
</feature>
<dbReference type="InterPro" id="IPR036864">
    <property type="entry name" value="Zn2-C6_fun-type_DNA-bd_sf"/>
</dbReference>
<protein>
    <recommendedName>
        <fullName evidence="6">Zn(2)-C6 fungal-type domain-containing protein</fullName>
    </recommendedName>
</protein>
<dbReference type="Gene3D" id="4.10.240.10">
    <property type="entry name" value="Zn(2)-C6 fungal-type DNA-binding domain"/>
    <property type="match status" value="1"/>
</dbReference>
<keyword evidence="8" id="KW-1185">Reference proteome</keyword>
<feature type="compositionally biased region" description="Polar residues" evidence="5">
    <location>
        <begin position="701"/>
        <end position="716"/>
    </location>
</feature>
<evidence type="ECO:0000256" key="2">
    <source>
        <dbReference type="ARBA" id="ARBA00023015"/>
    </source>
</evidence>
<feature type="region of interest" description="Disordered" evidence="5">
    <location>
        <begin position="676"/>
        <end position="716"/>
    </location>
</feature>
<comment type="caution">
    <text evidence="7">The sequence shown here is derived from an EMBL/GenBank/DDBJ whole genome shotgun (WGS) entry which is preliminary data.</text>
</comment>
<accession>A0AAE0P871</accession>
<evidence type="ECO:0000313" key="8">
    <source>
        <dbReference type="Proteomes" id="UP001285441"/>
    </source>
</evidence>
<dbReference type="PANTHER" id="PTHR47840">
    <property type="entry name" value="ZN(II)2CYS6 TRANSCRIPTION FACTOR (EUROFUNG)-RELATED"/>
    <property type="match status" value="1"/>
</dbReference>
<evidence type="ECO:0000256" key="1">
    <source>
        <dbReference type="ARBA" id="ARBA00022723"/>
    </source>
</evidence>
<dbReference type="PROSITE" id="PS00463">
    <property type="entry name" value="ZN2_CY6_FUNGAL_1"/>
    <property type="match status" value="1"/>
</dbReference>
<dbReference type="EMBL" id="JAULSW010000001">
    <property type="protein sequence ID" value="KAK3395105.1"/>
    <property type="molecule type" value="Genomic_DNA"/>
</dbReference>
<feature type="region of interest" description="Disordered" evidence="5">
    <location>
        <begin position="95"/>
        <end position="130"/>
    </location>
</feature>
<dbReference type="InterPro" id="IPR001138">
    <property type="entry name" value="Zn2Cys6_DnaBD"/>
</dbReference>
<name>A0AAE0P871_9PEZI</name>
<dbReference type="PANTHER" id="PTHR47840:SF1">
    <property type="entry name" value="ZN(II)2CYS6 TRANSCRIPTION FACTOR (EUROFUNG)"/>
    <property type="match status" value="1"/>
</dbReference>
<keyword evidence="4" id="KW-0539">Nucleus</keyword>
<reference evidence="7" key="1">
    <citation type="journal article" date="2023" name="Mol. Phylogenet. Evol.">
        <title>Genome-scale phylogeny and comparative genomics of the fungal order Sordariales.</title>
        <authorList>
            <person name="Hensen N."/>
            <person name="Bonometti L."/>
            <person name="Westerberg I."/>
            <person name="Brannstrom I.O."/>
            <person name="Guillou S."/>
            <person name="Cros-Aarteil S."/>
            <person name="Calhoun S."/>
            <person name="Haridas S."/>
            <person name="Kuo A."/>
            <person name="Mondo S."/>
            <person name="Pangilinan J."/>
            <person name="Riley R."/>
            <person name="LaButti K."/>
            <person name="Andreopoulos B."/>
            <person name="Lipzen A."/>
            <person name="Chen C."/>
            <person name="Yan M."/>
            <person name="Daum C."/>
            <person name="Ng V."/>
            <person name="Clum A."/>
            <person name="Steindorff A."/>
            <person name="Ohm R.A."/>
            <person name="Martin F."/>
            <person name="Silar P."/>
            <person name="Natvig D.O."/>
            <person name="Lalanne C."/>
            <person name="Gautier V."/>
            <person name="Ament-Velasquez S.L."/>
            <person name="Kruys A."/>
            <person name="Hutchinson M.I."/>
            <person name="Powell A.J."/>
            <person name="Barry K."/>
            <person name="Miller A.N."/>
            <person name="Grigoriev I.V."/>
            <person name="Debuchy R."/>
            <person name="Gladieux P."/>
            <person name="Hiltunen Thoren M."/>
            <person name="Johannesson H."/>
        </authorList>
    </citation>
    <scope>NUCLEOTIDE SEQUENCE</scope>
    <source>
        <strain evidence="7">CBS 232.78</strain>
    </source>
</reference>
<dbReference type="AlphaFoldDB" id="A0AAE0P871"/>
<evidence type="ECO:0000259" key="6">
    <source>
        <dbReference type="PROSITE" id="PS50048"/>
    </source>
</evidence>
<dbReference type="InterPro" id="IPR007219">
    <property type="entry name" value="XnlR_reg_dom"/>
</dbReference>
<feature type="region of interest" description="Disordered" evidence="5">
    <location>
        <begin position="1"/>
        <end position="22"/>
    </location>
</feature>
<dbReference type="SUPFAM" id="SSF57701">
    <property type="entry name" value="Zn2/Cys6 DNA-binding domain"/>
    <property type="match status" value="1"/>
</dbReference>
<dbReference type="GO" id="GO:0003677">
    <property type="term" value="F:DNA binding"/>
    <property type="evidence" value="ECO:0007669"/>
    <property type="project" value="InterPro"/>
</dbReference>
<dbReference type="PROSITE" id="PS50048">
    <property type="entry name" value="ZN2_CY6_FUNGAL_2"/>
    <property type="match status" value="1"/>
</dbReference>
<organism evidence="7 8">
    <name type="scientific">Podospora didyma</name>
    <dbReference type="NCBI Taxonomy" id="330526"/>
    <lineage>
        <taxon>Eukaryota</taxon>
        <taxon>Fungi</taxon>
        <taxon>Dikarya</taxon>
        <taxon>Ascomycota</taxon>
        <taxon>Pezizomycotina</taxon>
        <taxon>Sordariomycetes</taxon>
        <taxon>Sordariomycetidae</taxon>
        <taxon>Sordariales</taxon>
        <taxon>Podosporaceae</taxon>
        <taxon>Podospora</taxon>
    </lineage>
</organism>
<feature type="compositionally biased region" description="Low complexity" evidence="5">
    <location>
        <begin position="676"/>
        <end position="698"/>
    </location>
</feature>
<feature type="compositionally biased region" description="Basic and acidic residues" evidence="5">
    <location>
        <begin position="62"/>
        <end position="73"/>
    </location>
</feature>
<proteinExistence type="predicted"/>
<evidence type="ECO:0000256" key="3">
    <source>
        <dbReference type="ARBA" id="ARBA00023163"/>
    </source>
</evidence>
<keyword evidence="2" id="KW-0805">Transcription regulation</keyword>
<feature type="compositionally biased region" description="Low complexity" evidence="5">
    <location>
        <begin position="103"/>
        <end position="120"/>
    </location>
</feature>
<dbReference type="GO" id="GO:0000981">
    <property type="term" value="F:DNA-binding transcription factor activity, RNA polymerase II-specific"/>
    <property type="evidence" value="ECO:0007669"/>
    <property type="project" value="InterPro"/>
</dbReference>
<dbReference type="GO" id="GO:0008270">
    <property type="term" value="F:zinc ion binding"/>
    <property type="evidence" value="ECO:0007669"/>
    <property type="project" value="InterPro"/>
</dbReference>
<evidence type="ECO:0000256" key="5">
    <source>
        <dbReference type="SAM" id="MobiDB-lite"/>
    </source>
</evidence>
<dbReference type="CDD" id="cd00067">
    <property type="entry name" value="GAL4"/>
    <property type="match status" value="1"/>
</dbReference>
<gene>
    <name evidence="7" type="ORF">B0H63DRAFT_64174</name>
</gene>
<keyword evidence="3" id="KW-0804">Transcription</keyword>
<dbReference type="SMART" id="SM00066">
    <property type="entry name" value="GAL4"/>
    <property type="match status" value="1"/>
</dbReference>
<sequence>MSQAQQRAEAAEARRRKVRKGTHSCWECRRRKIRCQFGPGDDSVCLPCQTRGSPCRSQEYVDESRPQQQPDRRMAQRLGRLEELMSRLVDRILPDSLNSSTQSPSSALPARPRASSPTPSHDTVTDDDGGAAYRQTLDVLEASVGDETPVGLLLSLRNRGGGQCPNTTGTQQPAAMLTPESDCTTEAAPCKRTPPPTSRHDKACQALYAMFPSQRDVTSLATCSGAPYFVVSLFTSFRSIIQGNMERVDDICVIPPKTSHPTVLAKRLLQCAIFMQQAPPHFDVQQLDMIKSLSQHMMDIVAVVSQHATCNDEVVGTAEGLECLILLGLWHAGAGNLRKAWLSYRRAMSLGQLMGIDRGSSRALQFVDTARPVNKRPTPEALWYRIINLDRAVSLLLGLPVGTSDNSFATEEAMRGDTQMERLEKLQTVIGARIIERNADKTSQAYSMTQSIDYDLDKAAKTMDDDWWNEPQLDPAYGPQINLGQMMHMMLQVHHFDLQILLHLPYMLRNPSENRYDYSKATCARASREVLKRYVSFRTLYSSAWACRHVDYSALVAAMTLLLSYLRQHQDPSQPTPSCGQRADDRKLIEVVCERMQHVSLVSHDKLSQESAEILMRMMPILDSIDQSMMGFTTELTANAVKCLHLNVPFLGTVNIQPTGVIPLCDGTTQPAAAAAGVAGHHQQQQQQQQRSPMAAAAGEMSQSNNIPGTTGLSSTGDMSLDLSSLDPTLMQSSDAAIHGMFMEFDTQPQDGMLEFPLTAEADDWILQGVDTTYWSLLNSM</sequence>
<reference evidence="7" key="2">
    <citation type="submission" date="2023-06" db="EMBL/GenBank/DDBJ databases">
        <authorList>
            <consortium name="Lawrence Berkeley National Laboratory"/>
            <person name="Haridas S."/>
            <person name="Hensen N."/>
            <person name="Bonometti L."/>
            <person name="Westerberg I."/>
            <person name="Brannstrom I.O."/>
            <person name="Guillou S."/>
            <person name="Cros-Aarteil S."/>
            <person name="Calhoun S."/>
            <person name="Kuo A."/>
            <person name="Mondo S."/>
            <person name="Pangilinan J."/>
            <person name="Riley R."/>
            <person name="LaButti K."/>
            <person name="Andreopoulos B."/>
            <person name="Lipzen A."/>
            <person name="Chen C."/>
            <person name="Yanf M."/>
            <person name="Daum C."/>
            <person name="Ng V."/>
            <person name="Clum A."/>
            <person name="Steindorff A."/>
            <person name="Ohm R."/>
            <person name="Martin F."/>
            <person name="Silar P."/>
            <person name="Natvig D."/>
            <person name="Lalanne C."/>
            <person name="Gautier V."/>
            <person name="Ament-velasquez S.L."/>
            <person name="Kruys A."/>
            <person name="Hutchinson M.I."/>
            <person name="Powell A.J."/>
            <person name="Barry K."/>
            <person name="Miller A.N."/>
            <person name="Grigoriev I.V."/>
            <person name="Debuchy R."/>
            <person name="Gladieux P."/>
            <person name="Thoren M.H."/>
            <person name="Johannesson H."/>
        </authorList>
    </citation>
    <scope>NUCLEOTIDE SEQUENCE</scope>
    <source>
        <strain evidence="7">CBS 232.78</strain>
    </source>
</reference>
<feature type="region of interest" description="Disordered" evidence="5">
    <location>
        <begin position="51"/>
        <end position="73"/>
    </location>
</feature>
<dbReference type="CDD" id="cd12148">
    <property type="entry name" value="fungal_TF_MHR"/>
    <property type="match status" value="1"/>
</dbReference>
<keyword evidence="1" id="KW-0479">Metal-binding</keyword>
<dbReference type="SMART" id="SM00906">
    <property type="entry name" value="Fungal_trans"/>
    <property type="match status" value="1"/>
</dbReference>
<evidence type="ECO:0000313" key="7">
    <source>
        <dbReference type="EMBL" id="KAK3395105.1"/>
    </source>
</evidence>
<dbReference type="GO" id="GO:0006351">
    <property type="term" value="P:DNA-templated transcription"/>
    <property type="evidence" value="ECO:0007669"/>
    <property type="project" value="InterPro"/>
</dbReference>